<accession>F4Q689</accession>
<dbReference type="EMBL" id="GL883021">
    <property type="protein sequence ID" value="EGG17463.1"/>
    <property type="molecule type" value="Genomic_DNA"/>
</dbReference>
<reference evidence="3" key="1">
    <citation type="journal article" date="2011" name="Genome Res.">
        <title>Phylogeny-wide analysis of social amoeba genomes highlights ancient origins for complex intercellular communication.</title>
        <authorList>
            <person name="Heidel A.J."/>
            <person name="Lawal H.M."/>
            <person name="Felder M."/>
            <person name="Schilde C."/>
            <person name="Helps N.R."/>
            <person name="Tunggal B."/>
            <person name="Rivero F."/>
            <person name="John U."/>
            <person name="Schleicher M."/>
            <person name="Eichinger L."/>
            <person name="Platzer M."/>
            <person name="Noegel A.A."/>
            <person name="Schaap P."/>
            <person name="Gloeckner G."/>
        </authorList>
    </citation>
    <scope>NUCLEOTIDE SEQUENCE [LARGE SCALE GENOMIC DNA]</scope>
    <source>
        <strain evidence="3">SH3</strain>
    </source>
</reference>
<feature type="domain" description="Monalysin Pore-forming" evidence="1">
    <location>
        <begin position="35"/>
        <end position="212"/>
    </location>
</feature>
<protein>
    <recommendedName>
        <fullName evidence="1">Monalysin Pore-forming domain-containing protein</fullName>
    </recommendedName>
</protein>
<dbReference type="GO" id="GO:0031157">
    <property type="term" value="P:regulation of aggregate size involved in sorocarp development"/>
    <property type="evidence" value="ECO:0007669"/>
    <property type="project" value="InterPro"/>
</dbReference>
<dbReference type="Pfam" id="PF18063">
    <property type="entry name" value="BB_PF"/>
    <property type="match status" value="2"/>
</dbReference>
<evidence type="ECO:0000259" key="1">
    <source>
        <dbReference type="Pfam" id="PF18063"/>
    </source>
</evidence>
<dbReference type="PANTHER" id="PTHR35884">
    <property type="entry name" value="SMALL AGGREGATE FORMATION PROTEIN"/>
    <property type="match status" value="1"/>
</dbReference>
<dbReference type="Proteomes" id="UP000007797">
    <property type="component" value="Unassembled WGS sequence"/>
</dbReference>
<proteinExistence type="predicted"/>
<dbReference type="AlphaFoldDB" id="F4Q689"/>
<dbReference type="GeneID" id="14869791"/>
<evidence type="ECO:0000313" key="3">
    <source>
        <dbReference type="Proteomes" id="UP000007797"/>
    </source>
</evidence>
<dbReference type="KEGG" id="dfa:DFA_08458"/>
<sequence>MKSLYSIFVHTKGLWSNNTTHSNSICAPFDLEHCPTVSLESEVDQYLKLKSPIDQLVMILQNSSFDKVIDTEKDKDATFNVKPIAVYNKYLEHITTSRPCKHTVTCFKGFAPGIRWDPKHIIECDSVNEITSKFNYKDDIPDETKIEKTIDLGIGTYTIYQTVIVYGIKVKDPRVYYLNPPVYRDDIFATPTKNAIYEPVNFFGTVVKYFDGKDYAPTLVCYKTLFNFNLFENNDQDQKDLDTCEVISSEYGVDKNLKMKSPIDHFVMIDSKFSLGKKLDDNPDVSYYVKPIAVYNKYIDFVTTQTPCQHKVTYFKGFPPGFGWFPEFIQECDLDNEITNKFNQDDIPKETKIYTTVDIGVGTYTIFQTVIVYGVKVDDQSGDYTQVIPVYRNDVFATLSNMVDSEPFSNSQVVTYLEKKGSSRWQESNK</sequence>
<feature type="domain" description="Monalysin Pore-forming" evidence="1">
    <location>
        <begin position="245"/>
        <end position="419"/>
    </location>
</feature>
<dbReference type="InterPro" id="IPR038768">
    <property type="entry name" value="SmlA"/>
</dbReference>
<dbReference type="RefSeq" id="XP_004355947.1">
    <property type="nucleotide sequence ID" value="XM_004355894.1"/>
</dbReference>
<gene>
    <name evidence="2" type="ORF">DFA_08458</name>
</gene>
<evidence type="ECO:0000313" key="2">
    <source>
        <dbReference type="EMBL" id="EGG17463.1"/>
    </source>
</evidence>
<organism evidence="2 3">
    <name type="scientific">Cavenderia fasciculata</name>
    <name type="common">Slime mold</name>
    <name type="synonym">Dictyostelium fasciculatum</name>
    <dbReference type="NCBI Taxonomy" id="261658"/>
    <lineage>
        <taxon>Eukaryota</taxon>
        <taxon>Amoebozoa</taxon>
        <taxon>Evosea</taxon>
        <taxon>Eumycetozoa</taxon>
        <taxon>Dictyostelia</taxon>
        <taxon>Acytosteliales</taxon>
        <taxon>Cavenderiaceae</taxon>
        <taxon>Cavenderia</taxon>
    </lineage>
</organism>
<keyword evidence="3" id="KW-1185">Reference proteome</keyword>
<dbReference type="PANTHER" id="PTHR35884:SF1">
    <property type="entry name" value="MONALYSIN BETA BARREL PORE-FORMING DOMAIN-CONTAINING PROTEIN-RELATED"/>
    <property type="match status" value="1"/>
</dbReference>
<dbReference type="InterPro" id="IPR040927">
    <property type="entry name" value="PF_Monalysin"/>
</dbReference>
<name>F4Q689_CACFS</name>